<dbReference type="EMBL" id="JH882610">
    <property type="protein sequence ID" value="ELR48741.1"/>
    <property type="molecule type" value="Genomic_DNA"/>
</dbReference>
<dbReference type="InterPro" id="IPR005607">
    <property type="entry name" value="BSD_dom"/>
</dbReference>
<dbReference type="SUPFAM" id="SSF140383">
    <property type="entry name" value="BSD domain-like"/>
    <property type="match status" value="1"/>
</dbReference>
<evidence type="ECO:0000313" key="3">
    <source>
        <dbReference type="EMBL" id="ELR48741.1"/>
    </source>
</evidence>
<accession>L8HY51</accession>
<organism evidence="3 4">
    <name type="scientific">Bos mutus</name>
    <name type="common">wild yak</name>
    <dbReference type="NCBI Taxonomy" id="72004"/>
    <lineage>
        <taxon>Eukaryota</taxon>
        <taxon>Metazoa</taxon>
        <taxon>Chordata</taxon>
        <taxon>Craniata</taxon>
        <taxon>Vertebrata</taxon>
        <taxon>Euteleostomi</taxon>
        <taxon>Mammalia</taxon>
        <taxon>Eutheria</taxon>
        <taxon>Laurasiatheria</taxon>
        <taxon>Artiodactyla</taxon>
        <taxon>Ruminantia</taxon>
        <taxon>Pecora</taxon>
        <taxon>Bovidae</taxon>
        <taxon>Bovinae</taxon>
        <taxon>Bos</taxon>
    </lineage>
</organism>
<feature type="domain" description="BSD" evidence="2">
    <location>
        <begin position="161"/>
        <end position="213"/>
    </location>
</feature>
<reference evidence="3 4" key="1">
    <citation type="journal article" date="2012" name="Nat. Genet.">
        <title>The yak genome and adaptation to life at high altitude.</title>
        <authorList>
            <person name="Qiu Q."/>
            <person name="Zhang G."/>
            <person name="Ma T."/>
            <person name="Qian W."/>
            <person name="Wang J."/>
            <person name="Ye Z."/>
            <person name="Cao C."/>
            <person name="Hu Q."/>
            <person name="Kim J."/>
            <person name="Larkin D.M."/>
            <person name="Auvil L."/>
            <person name="Capitanu B."/>
            <person name="Ma J."/>
            <person name="Lewin H.A."/>
            <person name="Qian X."/>
            <person name="Lang Y."/>
            <person name="Zhou R."/>
            <person name="Wang L."/>
            <person name="Wang K."/>
            <person name="Xia J."/>
            <person name="Liao S."/>
            <person name="Pan S."/>
            <person name="Lu X."/>
            <person name="Hou H."/>
            <person name="Wang Y."/>
            <person name="Zang X."/>
            <person name="Yin Y."/>
            <person name="Ma H."/>
            <person name="Zhang J."/>
            <person name="Wang Z."/>
            <person name="Zhang Y."/>
            <person name="Zhang D."/>
            <person name="Yonezawa T."/>
            <person name="Hasegawa M."/>
            <person name="Zhong Y."/>
            <person name="Liu W."/>
            <person name="Zhang Y."/>
            <person name="Huang Z."/>
            <person name="Zhang S."/>
            <person name="Long R."/>
            <person name="Yang H."/>
            <person name="Wang J."/>
            <person name="Lenstra J.A."/>
            <person name="Cooper D.N."/>
            <person name="Wu Y."/>
            <person name="Wang J."/>
            <person name="Shi P."/>
            <person name="Wang J."/>
            <person name="Liu J."/>
        </authorList>
    </citation>
    <scope>NUCLEOTIDE SEQUENCE [LARGE SCALE GENOMIC DNA]</scope>
    <source>
        <strain evidence="4">yakQH1</strain>
    </source>
</reference>
<evidence type="ECO:0000256" key="1">
    <source>
        <dbReference type="SAM" id="MobiDB-lite"/>
    </source>
</evidence>
<feature type="non-terminal residue" evidence="3">
    <location>
        <position position="472"/>
    </location>
</feature>
<dbReference type="STRING" id="72004.ENSBMUP00000011697"/>
<gene>
    <name evidence="3" type="ORF">M91_11103</name>
</gene>
<feature type="compositionally biased region" description="Acidic residues" evidence="1">
    <location>
        <begin position="406"/>
        <end position="423"/>
    </location>
</feature>
<dbReference type="Pfam" id="PF03909">
    <property type="entry name" value="BSD"/>
    <property type="match status" value="1"/>
</dbReference>
<feature type="region of interest" description="Disordered" evidence="1">
    <location>
        <begin position="223"/>
        <end position="472"/>
    </location>
</feature>
<feature type="compositionally biased region" description="Basic and acidic residues" evidence="1">
    <location>
        <begin position="365"/>
        <end position="382"/>
    </location>
</feature>
<evidence type="ECO:0000259" key="2">
    <source>
        <dbReference type="PROSITE" id="PS50858"/>
    </source>
</evidence>
<proteinExistence type="predicted"/>
<feature type="compositionally biased region" description="Acidic residues" evidence="1">
    <location>
        <begin position="234"/>
        <end position="243"/>
    </location>
</feature>
<name>L8HY51_9CETA</name>
<dbReference type="SMART" id="SM00751">
    <property type="entry name" value="BSD"/>
    <property type="match status" value="1"/>
</dbReference>
<protein>
    <submittedName>
        <fullName evidence="3">BSD domain-containing protein 1</fullName>
    </submittedName>
</protein>
<sequence>EDVGWWRSWLQQSYQAVKEKSSEALEFMKRDLTEFTQVVQRDTACTIAATASVVKEKLTVNCSLLLSHFTSSIGFSLQTEGSSGATEKMKKGLSDFLGVISDTFAPSPDKTIDCDVITLMGTPSGTAEPYDGTKARLYSLQSDPATYCNEPDGPPELFDAWLSEFCLEEKKGEISELLVGSPSIRALYTKMVPAAVSHSEFWHRYFYKVHQLEQEQARRDALKQRAEQSISEEPGWEEEEEELAGVSPTSLKEAKVPVARPFTSPEGGPGPQSPCEENLVTPVEPPTEVTPSESSESVSLVTQIAKPPPASEAPALPKDLSQKLLEASLEEQDLAVDTGETGPPPRAQSKPHTPACRPSGPEPRPPARVETLREEILTDLRVFELNSDSGKSTPSNNGKKGSSTDISEDWEKDFDLDMTEEEVQMALSKVDASGEVSGPADGGPQGSKPSDPRSEDSPHQALLAPHGGSLPI</sequence>
<dbReference type="PROSITE" id="PS50858">
    <property type="entry name" value="BSD"/>
    <property type="match status" value="1"/>
</dbReference>
<evidence type="ECO:0000313" key="4">
    <source>
        <dbReference type="Proteomes" id="UP000011080"/>
    </source>
</evidence>
<dbReference type="PANTHER" id="PTHR16019">
    <property type="entry name" value="SYNAPSE-ASSOCIATED PROTEIN"/>
    <property type="match status" value="1"/>
</dbReference>
<dbReference type="Proteomes" id="UP000011080">
    <property type="component" value="Unassembled WGS sequence"/>
</dbReference>
<dbReference type="GO" id="GO:0005737">
    <property type="term" value="C:cytoplasm"/>
    <property type="evidence" value="ECO:0007669"/>
    <property type="project" value="TreeGrafter"/>
</dbReference>
<feature type="compositionally biased region" description="Low complexity" evidence="1">
    <location>
        <begin position="279"/>
        <end position="302"/>
    </location>
</feature>
<dbReference type="PANTHER" id="PTHR16019:SF5">
    <property type="entry name" value="BSD DOMAIN-CONTAINING PROTEIN 1"/>
    <property type="match status" value="1"/>
</dbReference>
<dbReference type="Gene3D" id="1.10.3970.10">
    <property type="entry name" value="BSD domain"/>
    <property type="match status" value="1"/>
</dbReference>
<feature type="compositionally biased region" description="Polar residues" evidence="1">
    <location>
        <begin position="386"/>
        <end position="405"/>
    </location>
</feature>
<dbReference type="InterPro" id="IPR035925">
    <property type="entry name" value="BSD_dom_sf"/>
</dbReference>
<dbReference type="InterPro" id="IPR051494">
    <property type="entry name" value="BSD_domain-containing"/>
</dbReference>
<dbReference type="AlphaFoldDB" id="L8HY51"/>